<evidence type="ECO:0000256" key="11">
    <source>
        <dbReference type="RuleBase" id="RU004478"/>
    </source>
</evidence>
<dbReference type="SUPFAM" id="SSF51064">
    <property type="entry name" value="Head domain of nucleotide exchange factor GrpE"/>
    <property type="match status" value="1"/>
</dbReference>
<dbReference type="STRING" id="1120975.SAMN02746064_00318"/>
<dbReference type="InterPro" id="IPR009012">
    <property type="entry name" value="GrpE_head"/>
</dbReference>
<evidence type="ECO:0000256" key="6">
    <source>
        <dbReference type="ARBA" id="ARBA00023186"/>
    </source>
</evidence>
<dbReference type="GO" id="GO:0000774">
    <property type="term" value="F:adenyl-nucleotide exchange factor activity"/>
    <property type="evidence" value="ECO:0007669"/>
    <property type="project" value="InterPro"/>
</dbReference>
<comment type="subcellular location">
    <subcellularLocation>
        <location evidence="1 10">Cytoplasm</location>
    </subcellularLocation>
</comment>
<evidence type="ECO:0000256" key="10">
    <source>
        <dbReference type="HAMAP-Rule" id="MF_01151"/>
    </source>
</evidence>
<protein>
    <recommendedName>
        <fullName evidence="8 10">Protein GrpE</fullName>
    </recommendedName>
    <alternativeName>
        <fullName evidence="9 10">HSP-70 cofactor</fullName>
    </alternativeName>
</protein>
<dbReference type="GO" id="GO:0042803">
    <property type="term" value="F:protein homodimerization activity"/>
    <property type="evidence" value="ECO:0007669"/>
    <property type="project" value="InterPro"/>
</dbReference>
<evidence type="ECO:0000256" key="4">
    <source>
        <dbReference type="ARBA" id="ARBA00022490"/>
    </source>
</evidence>
<dbReference type="Gene3D" id="2.30.22.10">
    <property type="entry name" value="Head domain of nucleotide exchange factor GrpE"/>
    <property type="match status" value="1"/>
</dbReference>
<evidence type="ECO:0000256" key="1">
    <source>
        <dbReference type="ARBA" id="ARBA00004496"/>
    </source>
</evidence>
<keyword evidence="14" id="KW-1185">Reference proteome</keyword>
<comment type="similarity">
    <text evidence="2 10 11">Belongs to the GrpE family.</text>
</comment>
<dbReference type="SUPFAM" id="SSF58014">
    <property type="entry name" value="Coiled-coil domain of nucleotide exchange factor GrpE"/>
    <property type="match status" value="1"/>
</dbReference>
<comment type="function">
    <text evidence="7 10">Participates actively in the response to hyperosmotic and heat shock by preventing the aggregation of stress-denatured proteins, in association with DnaK and GrpE. It is the nucleotide exchange factor for DnaK and may function as a thermosensor. Unfolded proteins bind initially to DnaJ; upon interaction with the DnaJ-bound protein, DnaK hydrolyzes its bound ATP, resulting in the formation of a stable complex. GrpE releases ADP from DnaK; ATP binding to DnaK triggers the release of the substrate protein, thus completing the reaction cycle. Several rounds of ATP-dependent interactions between DnaJ, DnaK and GrpE are required for fully efficient folding.</text>
</comment>
<keyword evidence="6 10" id="KW-0143">Chaperone</keyword>
<name>A0A1M4SNR9_9FIRM</name>
<dbReference type="EMBL" id="FQTU01000001">
    <property type="protein sequence ID" value="SHE33577.1"/>
    <property type="molecule type" value="Genomic_DNA"/>
</dbReference>
<organism evidence="13 14">
    <name type="scientific">Alkalibacter saccharofermentans DSM 14828</name>
    <dbReference type="NCBI Taxonomy" id="1120975"/>
    <lineage>
        <taxon>Bacteria</taxon>
        <taxon>Bacillati</taxon>
        <taxon>Bacillota</taxon>
        <taxon>Clostridia</taxon>
        <taxon>Eubacteriales</taxon>
        <taxon>Eubacteriaceae</taxon>
        <taxon>Alkalibacter</taxon>
    </lineage>
</organism>
<comment type="subunit">
    <text evidence="3 10">Homodimer.</text>
</comment>
<keyword evidence="4 10" id="KW-0963">Cytoplasm</keyword>
<dbReference type="Gene3D" id="3.90.20.20">
    <property type="match status" value="1"/>
</dbReference>
<dbReference type="Pfam" id="PF01025">
    <property type="entry name" value="GrpE"/>
    <property type="match status" value="1"/>
</dbReference>
<reference evidence="13 14" key="1">
    <citation type="submission" date="2016-11" db="EMBL/GenBank/DDBJ databases">
        <authorList>
            <person name="Jaros S."/>
            <person name="Januszkiewicz K."/>
            <person name="Wedrychowicz H."/>
        </authorList>
    </citation>
    <scope>NUCLEOTIDE SEQUENCE [LARGE SCALE GENOMIC DNA]</scope>
    <source>
        <strain evidence="13 14">DSM 14828</strain>
    </source>
</reference>
<evidence type="ECO:0000256" key="7">
    <source>
        <dbReference type="ARBA" id="ARBA00053401"/>
    </source>
</evidence>
<dbReference type="OrthoDB" id="9812586at2"/>
<evidence type="ECO:0000256" key="2">
    <source>
        <dbReference type="ARBA" id="ARBA00009054"/>
    </source>
</evidence>
<evidence type="ECO:0000256" key="5">
    <source>
        <dbReference type="ARBA" id="ARBA00023016"/>
    </source>
</evidence>
<dbReference type="PANTHER" id="PTHR21237">
    <property type="entry name" value="GRPE PROTEIN"/>
    <property type="match status" value="1"/>
</dbReference>
<dbReference type="GO" id="GO:0051087">
    <property type="term" value="F:protein-folding chaperone binding"/>
    <property type="evidence" value="ECO:0007669"/>
    <property type="project" value="InterPro"/>
</dbReference>
<evidence type="ECO:0000256" key="9">
    <source>
        <dbReference type="ARBA" id="ARBA00076414"/>
    </source>
</evidence>
<accession>A0A1M4SNR9</accession>
<dbReference type="GO" id="GO:0005737">
    <property type="term" value="C:cytoplasm"/>
    <property type="evidence" value="ECO:0007669"/>
    <property type="project" value="UniProtKB-SubCell"/>
</dbReference>
<evidence type="ECO:0000313" key="14">
    <source>
        <dbReference type="Proteomes" id="UP000184251"/>
    </source>
</evidence>
<dbReference type="GO" id="GO:0051082">
    <property type="term" value="F:unfolded protein binding"/>
    <property type="evidence" value="ECO:0007669"/>
    <property type="project" value="TreeGrafter"/>
</dbReference>
<dbReference type="HAMAP" id="MF_01151">
    <property type="entry name" value="GrpE"/>
    <property type="match status" value="1"/>
</dbReference>
<evidence type="ECO:0000313" key="13">
    <source>
        <dbReference type="EMBL" id="SHE33577.1"/>
    </source>
</evidence>
<dbReference type="FunFam" id="2.30.22.10:FF:000001">
    <property type="entry name" value="Protein GrpE"/>
    <property type="match status" value="1"/>
</dbReference>
<feature type="compositionally biased region" description="Basic and acidic residues" evidence="12">
    <location>
        <begin position="7"/>
        <end position="17"/>
    </location>
</feature>
<evidence type="ECO:0000256" key="12">
    <source>
        <dbReference type="SAM" id="MobiDB-lite"/>
    </source>
</evidence>
<keyword evidence="5 10" id="KW-0346">Stress response</keyword>
<sequence>MILNNEKNNDEALNDEKVDLEENQEQEAQDDQRESVEEKPAEENKEDESLQNQLIRLQADFDNFRKRTIREKDEIYKYALEDFSSNLLPVLDNLERAVSSLEKSKIEDEYANGVKMVLTQLKDVLAKEGLSEIECENQEFDPNLHHGVTVEDSDEHKEDQIIEVFQKGYTFKEKVIRPAMVKICKKS</sequence>
<dbReference type="PRINTS" id="PR00773">
    <property type="entry name" value="GRPEPROTEIN"/>
</dbReference>
<dbReference type="PANTHER" id="PTHR21237:SF23">
    <property type="entry name" value="GRPE PROTEIN HOMOLOG, MITOCHONDRIAL"/>
    <property type="match status" value="1"/>
</dbReference>
<dbReference type="CDD" id="cd00446">
    <property type="entry name" value="GrpE"/>
    <property type="match status" value="1"/>
</dbReference>
<proteinExistence type="inferred from homology"/>
<dbReference type="Proteomes" id="UP000184251">
    <property type="component" value="Unassembled WGS sequence"/>
</dbReference>
<feature type="compositionally biased region" description="Acidic residues" evidence="12">
    <location>
        <begin position="18"/>
        <end position="29"/>
    </location>
</feature>
<feature type="region of interest" description="Disordered" evidence="12">
    <location>
        <begin position="1"/>
        <end position="52"/>
    </location>
</feature>
<gene>
    <name evidence="10" type="primary">grpE</name>
    <name evidence="13" type="ORF">SAMN02746064_00318</name>
</gene>
<evidence type="ECO:0000256" key="3">
    <source>
        <dbReference type="ARBA" id="ARBA00011738"/>
    </source>
</evidence>
<dbReference type="InterPro" id="IPR000740">
    <property type="entry name" value="GrpE"/>
</dbReference>
<evidence type="ECO:0000256" key="8">
    <source>
        <dbReference type="ARBA" id="ARBA00072274"/>
    </source>
</evidence>
<dbReference type="RefSeq" id="WP_073269303.1">
    <property type="nucleotide sequence ID" value="NZ_FQTU01000001.1"/>
</dbReference>
<dbReference type="GO" id="GO:0006457">
    <property type="term" value="P:protein folding"/>
    <property type="evidence" value="ECO:0007669"/>
    <property type="project" value="InterPro"/>
</dbReference>
<dbReference type="AlphaFoldDB" id="A0A1M4SNR9"/>
<dbReference type="NCBIfam" id="NF010738">
    <property type="entry name" value="PRK14140.1"/>
    <property type="match status" value="1"/>
</dbReference>
<dbReference type="InterPro" id="IPR013805">
    <property type="entry name" value="GrpE_CC"/>
</dbReference>
<feature type="compositionally biased region" description="Basic and acidic residues" evidence="12">
    <location>
        <begin position="30"/>
        <end position="43"/>
    </location>
</feature>